<dbReference type="HOGENOM" id="CLU_034755_0_0_1"/>
<proteinExistence type="predicted"/>
<accession>A0A067TEL2</accession>
<dbReference type="STRING" id="685588.A0A067TEL2"/>
<dbReference type="Proteomes" id="UP000027222">
    <property type="component" value="Unassembled WGS sequence"/>
</dbReference>
<dbReference type="AlphaFoldDB" id="A0A067TEL2"/>
<sequence>MRQVSKEFYELSNMRSVWNDLLYRHVIRQNIPIPGLGGKSIESLTTKQLEKSLSRALRLRQNWTAELPLVKRRLNLDAIPGHRIVSIHLLPGSVPQKIISLSMSYGQRRFFVLECWELHHTNPIRLARRELHRFSGLALNKTVSDGGFIAILNPHVEILSLDLQAIDAAHGFRTLATIQEEQSGISLFSGSSILTRDNNSRLYLWDINRPQSKIELRNPSLDQPFSLLEAVVTQDFIVALKVTTLELYALPSLATASVHNAVLHPVFTFQWPWRIDHGVMTLRHRPAKNPETTSNGIYIVMRFSSYFPWAINLLHHYEVRPNPFFLKNSPVSVANLPYEFPPVLRETIGSPVRLHATSDLAIGPYGTAIWTDSHTEDYFNHADRGQRLAGRFSPYISGEEDEGVELSDQVATALATSVYAYQEEDSWVRVAFDETEGRIVVGRDDGNISVLEFI</sequence>
<evidence type="ECO:0000313" key="2">
    <source>
        <dbReference type="Proteomes" id="UP000027222"/>
    </source>
</evidence>
<dbReference type="OrthoDB" id="3193353at2759"/>
<evidence type="ECO:0000313" key="1">
    <source>
        <dbReference type="EMBL" id="KDR80792.1"/>
    </source>
</evidence>
<evidence type="ECO:0008006" key="3">
    <source>
        <dbReference type="Google" id="ProtNLM"/>
    </source>
</evidence>
<name>A0A067TEL2_GALM3</name>
<keyword evidence="2" id="KW-1185">Reference proteome</keyword>
<reference evidence="2" key="1">
    <citation type="journal article" date="2014" name="Proc. Natl. Acad. Sci. U.S.A.">
        <title>Extensive sampling of basidiomycete genomes demonstrates inadequacy of the white-rot/brown-rot paradigm for wood decay fungi.</title>
        <authorList>
            <person name="Riley R."/>
            <person name="Salamov A.A."/>
            <person name="Brown D.W."/>
            <person name="Nagy L.G."/>
            <person name="Floudas D."/>
            <person name="Held B.W."/>
            <person name="Levasseur A."/>
            <person name="Lombard V."/>
            <person name="Morin E."/>
            <person name="Otillar R."/>
            <person name="Lindquist E.A."/>
            <person name="Sun H."/>
            <person name="LaButti K.M."/>
            <person name="Schmutz J."/>
            <person name="Jabbour D."/>
            <person name="Luo H."/>
            <person name="Baker S.E."/>
            <person name="Pisabarro A.G."/>
            <person name="Walton J.D."/>
            <person name="Blanchette R.A."/>
            <person name="Henrissat B."/>
            <person name="Martin F."/>
            <person name="Cullen D."/>
            <person name="Hibbett D.S."/>
            <person name="Grigoriev I.V."/>
        </authorList>
    </citation>
    <scope>NUCLEOTIDE SEQUENCE [LARGE SCALE GENOMIC DNA]</scope>
    <source>
        <strain evidence="2">CBS 339.88</strain>
    </source>
</reference>
<dbReference type="EMBL" id="KL142371">
    <property type="protein sequence ID" value="KDR80792.1"/>
    <property type="molecule type" value="Genomic_DNA"/>
</dbReference>
<gene>
    <name evidence="1" type="ORF">GALMADRAFT_241233</name>
</gene>
<protein>
    <recommendedName>
        <fullName evidence="3">F-box domain-containing protein</fullName>
    </recommendedName>
</protein>
<organism evidence="1 2">
    <name type="scientific">Galerina marginata (strain CBS 339.88)</name>
    <dbReference type="NCBI Taxonomy" id="685588"/>
    <lineage>
        <taxon>Eukaryota</taxon>
        <taxon>Fungi</taxon>
        <taxon>Dikarya</taxon>
        <taxon>Basidiomycota</taxon>
        <taxon>Agaricomycotina</taxon>
        <taxon>Agaricomycetes</taxon>
        <taxon>Agaricomycetidae</taxon>
        <taxon>Agaricales</taxon>
        <taxon>Agaricineae</taxon>
        <taxon>Strophariaceae</taxon>
        <taxon>Galerina</taxon>
    </lineage>
</organism>